<dbReference type="GO" id="GO:0031419">
    <property type="term" value="F:cobalamin binding"/>
    <property type="evidence" value="ECO:0007669"/>
    <property type="project" value="InterPro"/>
</dbReference>
<keyword evidence="7" id="KW-0411">Iron-sulfur</keyword>
<dbReference type="Gene3D" id="3.80.30.20">
    <property type="entry name" value="tm_1862 like domain"/>
    <property type="match status" value="1"/>
</dbReference>
<keyword evidence="2" id="KW-0489">Methyltransferase</keyword>
<evidence type="ECO:0000259" key="9">
    <source>
        <dbReference type="PROSITE" id="PS51918"/>
    </source>
</evidence>
<organism evidence="10 11">
    <name type="scientific">Tumidithrix elongata BACA0141</name>
    <dbReference type="NCBI Taxonomy" id="2716417"/>
    <lineage>
        <taxon>Bacteria</taxon>
        <taxon>Bacillati</taxon>
        <taxon>Cyanobacteriota</taxon>
        <taxon>Cyanophyceae</taxon>
        <taxon>Pseudanabaenales</taxon>
        <taxon>Pseudanabaenaceae</taxon>
        <taxon>Tumidithrix</taxon>
        <taxon>Tumidithrix elongata</taxon>
    </lineage>
</organism>
<protein>
    <submittedName>
        <fullName evidence="10">Radical SAM protein</fullName>
    </submittedName>
</protein>
<evidence type="ECO:0000256" key="5">
    <source>
        <dbReference type="ARBA" id="ARBA00022723"/>
    </source>
</evidence>
<dbReference type="PROSITE" id="PS51332">
    <property type="entry name" value="B12_BINDING"/>
    <property type="match status" value="1"/>
</dbReference>
<dbReference type="InterPro" id="IPR007197">
    <property type="entry name" value="rSAM"/>
</dbReference>
<dbReference type="InterPro" id="IPR058240">
    <property type="entry name" value="rSAM_sf"/>
</dbReference>
<dbReference type="InterPro" id="IPR006638">
    <property type="entry name" value="Elp3/MiaA/NifB-like_rSAM"/>
</dbReference>
<dbReference type="SFLD" id="SFLDS00029">
    <property type="entry name" value="Radical_SAM"/>
    <property type="match status" value="1"/>
</dbReference>
<evidence type="ECO:0000313" key="11">
    <source>
        <dbReference type="Proteomes" id="UP001333818"/>
    </source>
</evidence>
<dbReference type="SFLD" id="SFLDG01123">
    <property type="entry name" value="methyltransferase_(Class_B)"/>
    <property type="match status" value="1"/>
</dbReference>
<dbReference type="InterPro" id="IPR034466">
    <property type="entry name" value="Methyltransferase_Class_B"/>
</dbReference>
<dbReference type="GO" id="GO:0051539">
    <property type="term" value="F:4 iron, 4 sulfur cluster binding"/>
    <property type="evidence" value="ECO:0007669"/>
    <property type="project" value="UniProtKB-KW"/>
</dbReference>
<dbReference type="Gene3D" id="3.40.50.280">
    <property type="entry name" value="Cobalamin-binding domain"/>
    <property type="match status" value="1"/>
</dbReference>
<dbReference type="GO" id="GO:0046872">
    <property type="term" value="F:metal ion binding"/>
    <property type="evidence" value="ECO:0007669"/>
    <property type="project" value="UniProtKB-KW"/>
</dbReference>
<comment type="cofactor">
    <cofactor evidence="1">
        <name>[4Fe-4S] cluster</name>
        <dbReference type="ChEBI" id="CHEBI:49883"/>
    </cofactor>
</comment>
<keyword evidence="6" id="KW-0408">Iron</keyword>
<dbReference type="Pfam" id="PF04055">
    <property type="entry name" value="Radical_SAM"/>
    <property type="match status" value="1"/>
</dbReference>
<dbReference type="SMART" id="SM00729">
    <property type="entry name" value="Elp3"/>
    <property type="match status" value="1"/>
</dbReference>
<sequence>MASKSQLDLVLVNPGNRGQIYQSLSTDISAIEPPVWAGLMATFIRKKGFAVQIVDASADELTPSQTADRIAELNPLLTAVVVYGQQPSASTQVMAGASAVCTAIKQQYSDLKVLLVGGHVASLPERSLREEDADFVAAGEGLYTLLELIEALKTAQPDYSKVRGLWYWEGKTAKSTAPAPLLMDVEQEMPGIAWDLLPMSKYRAHNWHCFDGLQRQPYAAIYTTLGCPFHCSFCCIQAPFKSGEHELGYREVTNSYRFWSPEAVMREIDILVNQYGVRNIKIADEMFVLNPKHVLGICDAIIDRGYDLNIWAYARVDTVRDEMLGKLKQAGFNWLALGIEAASDRVRDDVQKGFNQEDVYRIVKKIQDAGINIIGNYIFGLPEDDLETMQATLDLAMDLNCEFANFYSAMAYPGSQLYNTAIAEGWALPKTWSGFSQHAVDTLPLPTKHLTASEVLRFRDRAFQAYFSNPKYLDTIAQKFGVETMQHIQKMASHQLERVYA</sequence>
<dbReference type="Proteomes" id="UP001333818">
    <property type="component" value="Unassembled WGS sequence"/>
</dbReference>
<dbReference type="GO" id="GO:0005829">
    <property type="term" value="C:cytosol"/>
    <property type="evidence" value="ECO:0007669"/>
    <property type="project" value="TreeGrafter"/>
</dbReference>
<evidence type="ECO:0000256" key="1">
    <source>
        <dbReference type="ARBA" id="ARBA00001966"/>
    </source>
</evidence>
<keyword evidence="11" id="KW-1185">Reference proteome</keyword>
<keyword evidence="4" id="KW-0949">S-adenosyl-L-methionine</keyword>
<gene>
    <name evidence="10" type="ORF">V2H45_04085</name>
</gene>
<evidence type="ECO:0000256" key="6">
    <source>
        <dbReference type="ARBA" id="ARBA00023004"/>
    </source>
</evidence>
<dbReference type="PROSITE" id="PS51918">
    <property type="entry name" value="RADICAL_SAM"/>
    <property type="match status" value="1"/>
</dbReference>
<dbReference type="PANTHER" id="PTHR43409:SF7">
    <property type="entry name" value="BLL1977 PROTEIN"/>
    <property type="match status" value="1"/>
</dbReference>
<dbReference type="Pfam" id="PF02310">
    <property type="entry name" value="B12-binding"/>
    <property type="match status" value="1"/>
</dbReference>
<evidence type="ECO:0000313" key="10">
    <source>
        <dbReference type="EMBL" id="MEE3715923.1"/>
    </source>
</evidence>
<accession>A0AAW9PUR1</accession>
<proteinExistence type="predicted"/>
<dbReference type="CDD" id="cd01335">
    <property type="entry name" value="Radical_SAM"/>
    <property type="match status" value="1"/>
</dbReference>
<dbReference type="RefSeq" id="WP_330482347.1">
    <property type="nucleotide sequence ID" value="NZ_JAZBJZ010000009.1"/>
</dbReference>
<evidence type="ECO:0000256" key="3">
    <source>
        <dbReference type="ARBA" id="ARBA00022679"/>
    </source>
</evidence>
<dbReference type="GO" id="GO:0003824">
    <property type="term" value="F:catalytic activity"/>
    <property type="evidence" value="ECO:0007669"/>
    <property type="project" value="InterPro"/>
</dbReference>
<dbReference type="AlphaFoldDB" id="A0AAW9PUR1"/>
<evidence type="ECO:0000256" key="7">
    <source>
        <dbReference type="ARBA" id="ARBA00023014"/>
    </source>
</evidence>
<dbReference type="SFLD" id="SFLDG01082">
    <property type="entry name" value="B12-binding_domain_containing"/>
    <property type="match status" value="1"/>
</dbReference>
<feature type="domain" description="Radical SAM core" evidence="9">
    <location>
        <begin position="213"/>
        <end position="453"/>
    </location>
</feature>
<evidence type="ECO:0000259" key="8">
    <source>
        <dbReference type="PROSITE" id="PS51332"/>
    </source>
</evidence>
<feature type="domain" description="B12-binding" evidence="8">
    <location>
        <begin position="16"/>
        <end position="159"/>
    </location>
</feature>
<dbReference type="EMBL" id="JAZBJZ010000009">
    <property type="protein sequence ID" value="MEE3715923.1"/>
    <property type="molecule type" value="Genomic_DNA"/>
</dbReference>
<keyword evidence="5" id="KW-0479">Metal-binding</keyword>
<dbReference type="InterPro" id="IPR051198">
    <property type="entry name" value="BchE-like"/>
</dbReference>
<dbReference type="InterPro" id="IPR006158">
    <property type="entry name" value="Cobalamin-bd"/>
</dbReference>
<reference evidence="10" key="1">
    <citation type="submission" date="2024-01" db="EMBL/GenBank/DDBJ databases">
        <title>Bank of Algae and Cyanobacteria of the Azores (BACA) strain genomes.</title>
        <authorList>
            <person name="Luz R."/>
            <person name="Cordeiro R."/>
            <person name="Fonseca A."/>
            <person name="Goncalves V."/>
        </authorList>
    </citation>
    <scope>NUCLEOTIDE SEQUENCE</scope>
    <source>
        <strain evidence="10">BACA0141</strain>
    </source>
</reference>
<evidence type="ECO:0000256" key="4">
    <source>
        <dbReference type="ARBA" id="ARBA00022691"/>
    </source>
</evidence>
<keyword evidence="3" id="KW-0808">Transferase</keyword>
<dbReference type="SUPFAM" id="SSF102114">
    <property type="entry name" value="Radical SAM enzymes"/>
    <property type="match status" value="1"/>
</dbReference>
<dbReference type="InterPro" id="IPR023404">
    <property type="entry name" value="rSAM_horseshoe"/>
</dbReference>
<evidence type="ECO:0000256" key="2">
    <source>
        <dbReference type="ARBA" id="ARBA00022603"/>
    </source>
</evidence>
<dbReference type="PANTHER" id="PTHR43409">
    <property type="entry name" value="ANAEROBIC MAGNESIUM-PROTOPORPHYRIN IX MONOMETHYL ESTER CYCLASE-RELATED"/>
    <property type="match status" value="1"/>
</dbReference>
<comment type="caution">
    <text evidence="10">The sequence shown here is derived from an EMBL/GenBank/DDBJ whole genome shotgun (WGS) entry which is preliminary data.</text>
</comment>
<name>A0AAW9PUR1_9CYAN</name>